<keyword evidence="8 16" id="KW-0285">Flavoprotein</keyword>
<keyword evidence="9 16" id="KW-0274">FAD</keyword>
<dbReference type="PIRSF" id="PIRSF000362">
    <property type="entry name" value="FNR"/>
    <property type="match status" value="1"/>
</dbReference>
<dbReference type="InterPro" id="IPR021163">
    <property type="entry name" value="Ferredox_Rdtase_adrenod"/>
</dbReference>
<protein>
    <recommendedName>
        <fullName evidence="6 16">NADPH:adrenodoxin oxidoreductase, mitochondrial</fullName>
        <ecNumber evidence="5 16">1.18.1.6</ecNumber>
    </recommendedName>
</protein>
<evidence type="ECO:0000256" key="11">
    <source>
        <dbReference type="ARBA" id="ARBA00022946"/>
    </source>
</evidence>
<feature type="binding site" evidence="18">
    <location>
        <begin position="191"/>
        <end position="194"/>
    </location>
    <ligand>
        <name>NADP(+)</name>
        <dbReference type="ChEBI" id="CHEBI:58349"/>
    </ligand>
</feature>
<dbReference type="GO" id="GO:0016491">
    <property type="term" value="F:oxidoreductase activity"/>
    <property type="evidence" value="ECO:0007669"/>
    <property type="project" value="UniProtKB-KW"/>
</dbReference>
<dbReference type="UniPathway" id="UPA00296"/>
<dbReference type="PANTHER" id="PTHR48467:SF1">
    <property type="entry name" value="GLUTAMATE SYNTHASE 1 [NADH], CHLOROPLASTIC-LIKE"/>
    <property type="match status" value="1"/>
</dbReference>
<reference evidence="19" key="1">
    <citation type="submission" date="2020-06" db="EMBL/GenBank/DDBJ databases">
        <title>Draft genome of Bugula neritina, a colonial animal packing powerful symbionts and potential medicines.</title>
        <authorList>
            <person name="Rayko M."/>
        </authorList>
    </citation>
    <scope>NUCLEOTIDE SEQUENCE [LARGE SCALE GENOMIC DNA]</scope>
    <source>
        <strain evidence="19">Kwan_BN1</strain>
    </source>
</reference>
<dbReference type="GO" id="GO:0008203">
    <property type="term" value="P:cholesterol metabolic process"/>
    <property type="evidence" value="ECO:0007669"/>
    <property type="project" value="UniProtKB-UniPathway"/>
</dbReference>
<evidence type="ECO:0000256" key="4">
    <source>
        <dbReference type="ARBA" id="ARBA00008312"/>
    </source>
</evidence>
<comment type="pathway">
    <text evidence="3">Steroid metabolism; cholesterol metabolism.</text>
</comment>
<evidence type="ECO:0000256" key="10">
    <source>
        <dbReference type="ARBA" id="ARBA00022857"/>
    </source>
</evidence>
<keyword evidence="10 16" id="KW-0521">NADP</keyword>
<feature type="binding site" evidence="18">
    <location>
        <begin position="235"/>
        <end position="236"/>
    </location>
    <ligand>
        <name>NADP(+)</name>
        <dbReference type="ChEBI" id="CHEBI:58349"/>
    </ligand>
</feature>
<dbReference type="EC" id="1.18.1.6" evidence="5 16"/>
<evidence type="ECO:0000256" key="8">
    <source>
        <dbReference type="ARBA" id="ARBA00022630"/>
    </source>
</evidence>
<evidence type="ECO:0000256" key="9">
    <source>
        <dbReference type="ARBA" id="ARBA00022827"/>
    </source>
</evidence>
<comment type="catalytic activity">
    <reaction evidence="15 16">
        <text>2 reduced [adrenodoxin] + NADP(+) + H(+) = 2 oxidized [adrenodoxin] + NADPH</text>
        <dbReference type="Rhea" id="RHEA:42312"/>
        <dbReference type="Rhea" id="RHEA-COMP:9998"/>
        <dbReference type="Rhea" id="RHEA-COMP:9999"/>
        <dbReference type="ChEBI" id="CHEBI:15378"/>
        <dbReference type="ChEBI" id="CHEBI:33737"/>
        <dbReference type="ChEBI" id="CHEBI:33738"/>
        <dbReference type="ChEBI" id="CHEBI:57783"/>
        <dbReference type="ChEBI" id="CHEBI:58349"/>
        <dbReference type="EC" id="1.18.1.6"/>
    </reaction>
</comment>
<feature type="binding site" evidence="18">
    <location>
        <position position="408"/>
    </location>
    <ligand>
        <name>NADP(+)</name>
        <dbReference type="ChEBI" id="CHEBI:58349"/>
    </ligand>
</feature>
<keyword evidence="14 16" id="KW-0496">Mitochondrion</keyword>
<accession>A0A7J7KN87</accession>
<dbReference type="FunFam" id="3.50.50.60:FF:000036">
    <property type="entry name" value="NADPH:adrenodoxin oxidoreductase, mitochondrial"/>
    <property type="match status" value="1"/>
</dbReference>
<dbReference type="Gene3D" id="3.50.50.60">
    <property type="entry name" value="FAD/NAD(P)-binding domain"/>
    <property type="match status" value="1"/>
</dbReference>
<keyword evidence="11" id="KW-0809">Transit peptide</keyword>
<dbReference type="PRINTS" id="PR00419">
    <property type="entry name" value="ADXRDTASE"/>
</dbReference>
<comment type="similarity">
    <text evidence="4 16">Belongs to the ferredoxin--NADP reductase type 1 family.</text>
</comment>
<evidence type="ECO:0000256" key="3">
    <source>
        <dbReference type="ARBA" id="ARBA00004731"/>
    </source>
</evidence>
<keyword evidence="20" id="KW-1185">Reference proteome</keyword>
<evidence type="ECO:0000256" key="6">
    <source>
        <dbReference type="ARBA" id="ARBA00016287"/>
    </source>
</evidence>
<evidence type="ECO:0000256" key="17">
    <source>
        <dbReference type="PIRSR" id="PIRSR000362-1"/>
    </source>
</evidence>
<evidence type="ECO:0000256" key="16">
    <source>
        <dbReference type="PIRNR" id="PIRNR000362"/>
    </source>
</evidence>
<dbReference type="SUPFAM" id="SSF51971">
    <property type="entry name" value="Nucleotide-binding domain"/>
    <property type="match status" value="2"/>
</dbReference>
<dbReference type="InterPro" id="IPR055275">
    <property type="entry name" value="Ferredox_Rdtase"/>
</dbReference>
<dbReference type="Gene3D" id="3.40.50.720">
    <property type="entry name" value="NAD(P)-binding Rossmann-like Domain"/>
    <property type="match status" value="1"/>
</dbReference>
<evidence type="ECO:0000256" key="18">
    <source>
        <dbReference type="PIRSR" id="PIRSR000362-2"/>
    </source>
</evidence>
<dbReference type="Proteomes" id="UP000593567">
    <property type="component" value="Unassembled WGS sequence"/>
</dbReference>
<name>A0A7J7KN87_BUGNE</name>
<feature type="binding site" evidence="17">
    <location>
        <position position="82"/>
    </location>
    <ligand>
        <name>FAD</name>
        <dbReference type="ChEBI" id="CHEBI:57692"/>
    </ligand>
</feature>
<feature type="binding site" evidence="17">
    <location>
        <position position="401"/>
    </location>
    <ligand>
        <name>FAD</name>
        <dbReference type="ChEBI" id="CHEBI:57692"/>
    </ligand>
</feature>
<dbReference type="GO" id="GO:0005739">
    <property type="term" value="C:mitochondrion"/>
    <property type="evidence" value="ECO:0007669"/>
    <property type="project" value="UniProtKB-SubCell"/>
</dbReference>
<comment type="subcellular location">
    <subcellularLocation>
        <location evidence="2 16">Mitochondrion</location>
    </subcellularLocation>
</comment>
<gene>
    <name evidence="19" type="ORF">EB796_002082</name>
</gene>
<sequence>MINIICPIITLVMSGKIFQHILKKYNHANQHRCYSLKRNAKKLKSCIVGGGPAGFYTAQRLLRRNSEILVDIFDKLPVPFGLVRFGVAPDHPEVKNVINTFTQTANRYSDRCRFLGNVEVGKDVSISQLLESYDIVVFSHGAESDRKLNIPGENSDGVYSAREFVGWYNGLPEFSHLAPDLSKESAIILGHGNVALDIARLLLMPVDELAKTDICQHALDVVAASKVQHVHIVGRRGPLQTAFTIKEFREMTKLPNVESHICLEDSKTSIMEEYERLARPRRRITDLMLKMADNPTVSKSSNKSWSLEFLLTPLEVLTENGHASAVRFAKNKLEGKEIDSQKAVVTDEVVDLQSNLVIRSIGYQTLPIGDGNVIPFDDKTYTIPNHYGRVLNHKGVYCSGWAKRGPVGVIAGTMTDAFETADSVIEDIESGVIKPSTSCIKDITESLLHEGISVVDFNEWENINEEEMRRGDKVGKPREKIINVHEMIRIAKSLDS</sequence>
<keyword evidence="12" id="KW-0249">Electron transport</keyword>
<feature type="binding site" evidence="17">
    <location>
        <position position="53"/>
    </location>
    <ligand>
        <name>FAD</name>
        <dbReference type="ChEBI" id="CHEBI:57692"/>
    </ligand>
</feature>
<comment type="cofactor">
    <cofactor evidence="1 16 17">
        <name>FAD</name>
        <dbReference type="ChEBI" id="CHEBI:57692"/>
    </cofactor>
</comment>
<keyword evidence="7" id="KW-0813">Transport</keyword>
<proteinExistence type="inferred from homology"/>
<evidence type="ECO:0000313" key="20">
    <source>
        <dbReference type="Proteomes" id="UP000593567"/>
    </source>
</evidence>
<evidence type="ECO:0000256" key="13">
    <source>
        <dbReference type="ARBA" id="ARBA00023002"/>
    </source>
</evidence>
<evidence type="ECO:0000256" key="5">
    <source>
        <dbReference type="ARBA" id="ARBA00013219"/>
    </source>
</evidence>
<evidence type="ECO:0000256" key="12">
    <source>
        <dbReference type="ARBA" id="ARBA00022982"/>
    </source>
</evidence>
<evidence type="ECO:0000256" key="15">
    <source>
        <dbReference type="ARBA" id="ARBA00048933"/>
    </source>
</evidence>
<organism evidence="19 20">
    <name type="scientific">Bugula neritina</name>
    <name type="common">Brown bryozoan</name>
    <name type="synonym">Sertularia neritina</name>
    <dbReference type="NCBI Taxonomy" id="10212"/>
    <lineage>
        <taxon>Eukaryota</taxon>
        <taxon>Metazoa</taxon>
        <taxon>Spiralia</taxon>
        <taxon>Lophotrochozoa</taxon>
        <taxon>Bryozoa</taxon>
        <taxon>Gymnolaemata</taxon>
        <taxon>Cheilostomatida</taxon>
        <taxon>Flustrina</taxon>
        <taxon>Buguloidea</taxon>
        <taxon>Bugulidae</taxon>
        <taxon>Bugula</taxon>
    </lineage>
</organism>
<feature type="binding site" evidence="17">
    <location>
        <position position="120"/>
    </location>
    <ligand>
        <name>FAD</name>
        <dbReference type="ChEBI" id="CHEBI:57692"/>
    </ligand>
</feature>
<evidence type="ECO:0000256" key="14">
    <source>
        <dbReference type="ARBA" id="ARBA00023128"/>
    </source>
</evidence>
<evidence type="ECO:0000256" key="1">
    <source>
        <dbReference type="ARBA" id="ARBA00001974"/>
    </source>
</evidence>
<comment type="caution">
    <text evidence="19">The sequence shown here is derived from an EMBL/GenBank/DDBJ whole genome shotgun (WGS) entry which is preliminary data.</text>
</comment>
<evidence type="ECO:0000256" key="7">
    <source>
        <dbReference type="ARBA" id="ARBA00022448"/>
    </source>
</evidence>
<dbReference type="AlphaFoldDB" id="A0A7J7KN87"/>
<dbReference type="OrthoDB" id="333024at2759"/>
<evidence type="ECO:0000256" key="2">
    <source>
        <dbReference type="ARBA" id="ARBA00004173"/>
    </source>
</evidence>
<keyword evidence="13 16" id="KW-0560">Oxidoreductase</keyword>
<dbReference type="EMBL" id="VXIV02000229">
    <property type="protein sequence ID" value="KAF6039622.1"/>
    <property type="molecule type" value="Genomic_DNA"/>
</dbReference>
<dbReference type="Pfam" id="PF13450">
    <property type="entry name" value="NAD_binding_8"/>
    <property type="match status" value="1"/>
</dbReference>
<dbReference type="InterPro" id="IPR036188">
    <property type="entry name" value="FAD/NAD-bd_sf"/>
</dbReference>
<feature type="binding site" evidence="18">
    <location>
        <position position="247"/>
    </location>
    <ligand>
        <name>NADP(+)</name>
        <dbReference type="ChEBI" id="CHEBI:58349"/>
    </ligand>
</feature>
<evidence type="ECO:0000313" key="19">
    <source>
        <dbReference type="EMBL" id="KAF6039622.1"/>
    </source>
</evidence>
<dbReference type="PANTHER" id="PTHR48467">
    <property type="entry name" value="GLUTAMATE SYNTHASE 1 [NADH], CHLOROPLASTIC-LIKE"/>
    <property type="match status" value="1"/>
</dbReference>
<feature type="binding site" evidence="17">
    <location>
        <begin position="408"/>
        <end position="410"/>
    </location>
    <ligand>
        <name>FAD</name>
        <dbReference type="ChEBI" id="CHEBI:57692"/>
    </ligand>
</feature>